<dbReference type="PATRIC" id="fig|1766.6.peg.1971"/>
<dbReference type="AlphaFoldDB" id="A0A0N9XB94"/>
<dbReference type="Gene3D" id="1.10.357.10">
    <property type="entry name" value="Tetracycline Repressor, domain 2"/>
    <property type="match status" value="1"/>
</dbReference>
<keyword evidence="2" id="KW-1185">Reference proteome</keyword>
<reference evidence="1 2" key="1">
    <citation type="journal article" date="2015" name="MBio">
        <title>Enzymatic Degradation of Phenazines Can Generate Energy and Protect Sensitive Organisms from Toxicity.</title>
        <authorList>
            <person name="Costa K.C."/>
            <person name="Bergkessel M."/>
            <person name="Saunders S."/>
            <person name="Korlach J."/>
            <person name="Newman D.K."/>
        </authorList>
    </citation>
    <scope>NUCLEOTIDE SEQUENCE [LARGE SCALE GENOMIC DNA]</scope>
    <source>
        <strain evidence="1 2">CT6</strain>
    </source>
</reference>
<proteinExistence type="predicted"/>
<dbReference type="Proteomes" id="UP000057134">
    <property type="component" value="Chromosome"/>
</dbReference>
<organism evidence="1 2">
    <name type="scientific">Mycolicibacterium fortuitum</name>
    <name type="common">Mycobacterium fortuitum</name>
    <dbReference type="NCBI Taxonomy" id="1766"/>
    <lineage>
        <taxon>Bacteria</taxon>
        <taxon>Bacillati</taxon>
        <taxon>Actinomycetota</taxon>
        <taxon>Actinomycetes</taxon>
        <taxon>Mycobacteriales</taxon>
        <taxon>Mycobacteriaceae</taxon>
        <taxon>Mycolicibacterium</taxon>
    </lineage>
</organism>
<accession>A0A0N9XB94</accession>
<dbReference type="EMBL" id="CP011269">
    <property type="protein sequence ID" value="ALI25833.1"/>
    <property type="molecule type" value="Genomic_DNA"/>
</dbReference>
<gene>
    <name evidence="1" type="ORF">XA26_19870</name>
</gene>
<dbReference type="KEGG" id="mft:XA26_19870"/>
<sequence length="141" mass="15473">MLAVYEATQQENYVRMRIAIEGKQTLIAKVDALLDVTHRILAEDRAQATFMFVAREEAKRHVELSEISHDRVFAKLFAEIVGAAVEDGEVDEADAKYVRAALMVITGGLANLGTDVTPAAHKIATESCKRLLSGTLMKQAD</sequence>
<evidence type="ECO:0000313" key="2">
    <source>
        <dbReference type="Proteomes" id="UP000057134"/>
    </source>
</evidence>
<evidence type="ECO:0008006" key="3">
    <source>
        <dbReference type="Google" id="ProtNLM"/>
    </source>
</evidence>
<evidence type="ECO:0000313" key="1">
    <source>
        <dbReference type="EMBL" id="ALI25833.1"/>
    </source>
</evidence>
<protein>
    <recommendedName>
        <fullName evidence="3">TetR family transcriptional regulator</fullName>
    </recommendedName>
</protein>
<name>A0A0N9XB94_MYCFO</name>